<feature type="signal peptide" evidence="2">
    <location>
        <begin position="1"/>
        <end position="22"/>
    </location>
</feature>
<accession>A0ABU0TKM5</accession>
<feature type="chain" id="PRO_5046666867" description="Lipoprotein" evidence="2">
    <location>
        <begin position="23"/>
        <end position="281"/>
    </location>
</feature>
<evidence type="ECO:0000256" key="2">
    <source>
        <dbReference type="SAM" id="SignalP"/>
    </source>
</evidence>
<sequence length="281" mass="30244">MKTMLKSILTAALLLSAVSCNTNEMSDLNSSAKTEISNSGNHAAKATDDPENPLNNWEECGKKHNVILTYVINYEKTLENSGLTNSEIADKCIMASNNYFNQKYAQDYNNIQSPFTVDKIRSILNDGDNKFTNVIQSLSTSDKVKEKSSELINMMYNLASTDKDTEYADVKASIVDFENSIMNDASLNQEEKDQLLKTTSIARYSSYLWSNTIDKADSVSSVTGKKKWWKWLVVAVCDVAGGAAGTAAGSGVLSVAGAIAGAAGASSGGAALVDWISPDTP</sequence>
<evidence type="ECO:0000313" key="4">
    <source>
        <dbReference type="Proteomes" id="UP001225072"/>
    </source>
</evidence>
<name>A0ABU0TKM5_9FLAO</name>
<organism evidence="3 4">
    <name type="scientific">Chryseobacterium camelliae</name>
    <dbReference type="NCBI Taxonomy" id="1265445"/>
    <lineage>
        <taxon>Bacteria</taxon>
        <taxon>Pseudomonadati</taxon>
        <taxon>Bacteroidota</taxon>
        <taxon>Flavobacteriia</taxon>
        <taxon>Flavobacteriales</taxon>
        <taxon>Weeksellaceae</taxon>
        <taxon>Chryseobacterium group</taxon>
        <taxon>Chryseobacterium</taxon>
    </lineage>
</organism>
<dbReference type="EMBL" id="JAUTAL010000001">
    <property type="protein sequence ID" value="MDQ1097604.1"/>
    <property type="molecule type" value="Genomic_DNA"/>
</dbReference>
<evidence type="ECO:0000256" key="1">
    <source>
        <dbReference type="SAM" id="MobiDB-lite"/>
    </source>
</evidence>
<keyword evidence="2" id="KW-0732">Signal</keyword>
<comment type="caution">
    <text evidence="3">The sequence shown here is derived from an EMBL/GenBank/DDBJ whole genome shotgun (WGS) entry which is preliminary data.</text>
</comment>
<dbReference type="Proteomes" id="UP001225072">
    <property type="component" value="Unassembled WGS sequence"/>
</dbReference>
<dbReference type="PROSITE" id="PS51257">
    <property type="entry name" value="PROKAR_LIPOPROTEIN"/>
    <property type="match status" value="1"/>
</dbReference>
<gene>
    <name evidence="3" type="ORF">QE404_002751</name>
</gene>
<proteinExistence type="predicted"/>
<evidence type="ECO:0008006" key="5">
    <source>
        <dbReference type="Google" id="ProtNLM"/>
    </source>
</evidence>
<evidence type="ECO:0000313" key="3">
    <source>
        <dbReference type="EMBL" id="MDQ1097604.1"/>
    </source>
</evidence>
<keyword evidence="4" id="KW-1185">Reference proteome</keyword>
<reference evidence="3 4" key="1">
    <citation type="submission" date="2023-07" db="EMBL/GenBank/DDBJ databases">
        <title>Functional and genomic diversity of the sorghum phyllosphere microbiome.</title>
        <authorList>
            <person name="Shade A."/>
        </authorList>
    </citation>
    <scope>NUCLEOTIDE SEQUENCE [LARGE SCALE GENOMIC DNA]</scope>
    <source>
        <strain evidence="3 4">SORGH_AS_1064</strain>
    </source>
</reference>
<dbReference type="RefSeq" id="WP_307451243.1">
    <property type="nucleotide sequence ID" value="NZ_JAUTAL010000001.1"/>
</dbReference>
<protein>
    <recommendedName>
        <fullName evidence="5">Lipoprotein</fullName>
    </recommendedName>
</protein>
<feature type="region of interest" description="Disordered" evidence="1">
    <location>
        <begin position="31"/>
        <end position="54"/>
    </location>
</feature>
<feature type="compositionally biased region" description="Polar residues" evidence="1">
    <location>
        <begin position="31"/>
        <end position="41"/>
    </location>
</feature>